<dbReference type="NCBIfam" id="NF042913">
    <property type="entry name" value="CyRepA1"/>
    <property type="match status" value="1"/>
</dbReference>
<dbReference type="Proteomes" id="UP000003781">
    <property type="component" value="Unassembled WGS sequence"/>
</dbReference>
<comment type="caution">
    <text evidence="2">The sequence shown here is derived from an EMBL/GenBank/DDBJ whole genome shotgun (WGS) entry which is preliminary data.</text>
</comment>
<dbReference type="PANTHER" id="PTHR34985">
    <property type="entry name" value="SLR0554 PROTEIN"/>
    <property type="match status" value="1"/>
</dbReference>
<accession>A3IZN9</accession>
<dbReference type="Pfam" id="PF12965">
    <property type="entry name" value="DUF3854"/>
    <property type="match status" value="1"/>
</dbReference>
<reference evidence="2 3" key="1">
    <citation type="submission" date="2007-03" db="EMBL/GenBank/DDBJ databases">
        <authorList>
            <person name="Stal L."/>
            <person name="Ferriera S."/>
            <person name="Johnson J."/>
            <person name="Kravitz S."/>
            <person name="Beeson K."/>
            <person name="Sutton G."/>
            <person name="Rogers Y.-H."/>
            <person name="Friedman R."/>
            <person name="Frazier M."/>
            <person name="Venter J.C."/>
        </authorList>
    </citation>
    <scope>NUCLEOTIDE SEQUENCE [LARGE SCALE GENOMIC DNA]</scope>
    <source>
        <strain evidence="2 3">CCY0110</strain>
    </source>
</reference>
<evidence type="ECO:0000313" key="3">
    <source>
        <dbReference type="Proteomes" id="UP000003781"/>
    </source>
</evidence>
<dbReference type="eggNOG" id="COG1061">
    <property type="taxonomic scope" value="Bacteria"/>
</dbReference>
<protein>
    <recommendedName>
        <fullName evidence="1">DUF3854 domain-containing protein</fullName>
    </recommendedName>
</protein>
<sequence>MINNTLIRQEFITSSGIAPDLYDFAVKIVPDLEIDSITKEVTGTPLYDLLGWPYTRFGHQAKPNLLGAAFYSENGKLFQTKVYGQADTGNKTGKYYAPKGIGDVPYLPPVPALTWLAMCIEHQQPLPERLIQWLKGLVVSNTTLLNSLKGYCLSIGKNKAKDKDTSCSNENAKNIWLRLLSGSTTNTPITSPTIIQGTEPLADSALLEFSKELREQNIVINGYWEWFQTTTIPLTLTEGVKKTLSSLSIEIPTISLFGCQCGAKTKDSEGNIIPLTLIPELIPLVKGRRVNIAFDRDIKPKAKQAVIKGIRRLAIAISKAGGHPHIVTWDAKLGKGLDDLIVNQGADFAKTVINSAVSFPQWENKALTSISHLVDLIVNQRYLDIEIPENAQLIGIKSAKKTGKTQLLSKIASLAEEGVPILVPLHREQLAKELGRRLNIEYRTELTKAGRQLGYSLCVDSLHPHANPPFKPNNWSGAILMLDEADQVIWHALNSPTCKFNRVPMLESFKELVQNVIEGGGRIFLCDADLSPLAIEYMEKLIGHPVKRWIVENHYNPNQGKRILYNFDSPEMLLKQIFEAIERGEKIIIHTAAQKAKSQWSTINLEILIKQVFKHLNLKILRIDGESSTELSHPADGVMGNLNAVLPLYDIVITSPVLETGVSIDVKHFDGVYCFAGGVQTVEAVCQTIERVRDDVPRYLYVKKTSSTRIGNGATDHRGLLKSQKKVFTTNLNLLAQSDTLAALDGEHPEHLSTWVKKACLVNLGYRHYREFILTKLAEDGYEIINYTADSVEEEKSDKEEIKGMIS</sequence>
<evidence type="ECO:0000259" key="1">
    <source>
        <dbReference type="Pfam" id="PF12965"/>
    </source>
</evidence>
<dbReference type="eggNOG" id="COG3378">
    <property type="taxonomic scope" value="Bacteria"/>
</dbReference>
<dbReference type="RefSeq" id="WP_008278854.1">
    <property type="nucleotide sequence ID" value="NZ_AAXW01000111.1"/>
</dbReference>
<feature type="domain" description="DUF3854" evidence="1">
    <location>
        <begin position="223"/>
        <end position="347"/>
    </location>
</feature>
<dbReference type="EMBL" id="AAXW01000111">
    <property type="protein sequence ID" value="EAZ88059.1"/>
    <property type="molecule type" value="Genomic_DNA"/>
</dbReference>
<dbReference type="AlphaFoldDB" id="A3IZN9"/>
<proteinExistence type="predicted"/>
<keyword evidence="3" id="KW-1185">Reference proteome</keyword>
<dbReference type="PANTHER" id="PTHR34985:SF1">
    <property type="entry name" value="SLR0554 PROTEIN"/>
    <property type="match status" value="1"/>
</dbReference>
<name>A3IZN9_9CHRO</name>
<dbReference type="InterPro" id="IPR049996">
    <property type="entry name" value="Slr7037-like"/>
</dbReference>
<organism evidence="2 3">
    <name type="scientific">Crocosphaera chwakensis CCY0110</name>
    <dbReference type="NCBI Taxonomy" id="391612"/>
    <lineage>
        <taxon>Bacteria</taxon>
        <taxon>Bacillati</taxon>
        <taxon>Cyanobacteriota</taxon>
        <taxon>Cyanophyceae</taxon>
        <taxon>Oscillatoriophycideae</taxon>
        <taxon>Chroococcales</taxon>
        <taxon>Aphanothecaceae</taxon>
        <taxon>Crocosphaera</taxon>
        <taxon>Crocosphaera chwakensis</taxon>
    </lineage>
</organism>
<dbReference type="OrthoDB" id="473036at2"/>
<dbReference type="InterPro" id="IPR024385">
    <property type="entry name" value="DUF3854"/>
</dbReference>
<gene>
    <name evidence="2" type="ORF">CY0110_00860</name>
</gene>
<evidence type="ECO:0000313" key="2">
    <source>
        <dbReference type="EMBL" id="EAZ88059.1"/>
    </source>
</evidence>